<gene>
    <name evidence="5" type="ORF">PBAH0796_LOCUS117</name>
</gene>
<dbReference type="Gene3D" id="2.20.70.30">
    <property type="entry name" value="Nascent polypeptide-associated complex domain"/>
    <property type="match status" value="1"/>
</dbReference>
<dbReference type="PANTHER" id="PTHR10351">
    <property type="entry name" value="TRANSCRIPTION FACTOR BTF3 FAMILY MEMBER"/>
    <property type="match status" value="1"/>
</dbReference>
<proteinExistence type="inferred from homology"/>
<sequence length="180" mass="19448">MAQGSIQALLRTHATAHTQPFTMAPSAEIQEAREKLKARFEAVRTGGKGSARRTKRSKHTSHAADDKQLQAQLKRLGVNSIPGIEEVNMFTESGTVIHFSAPKVQASVSANTYVITGHSENKRLEELLPGIINQLGPDNLMNLKRIAEGYAAGSGSKPSASVEDEDIPDIGENFEDVSNK</sequence>
<feature type="region of interest" description="Disordered" evidence="3">
    <location>
        <begin position="43"/>
        <end position="65"/>
    </location>
</feature>
<dbReference type="AlphaFoldDB" id="A0A7R9ZUR9"/>
<dbReference type="FunFam" id="2.20.70.30:FF:000001">
    <property type="entry name" value="Transcription factor BTF3 homolog"/>
    <property type="match status" value="1"/>
</dbReference>
<keyword evidence="2" id="KW-0804">Transcription</keyword>
<name>A0A7R9ZUR9_9DINO</name>
<dbReference type="InterPro" id="IPR038187">
    <property type="entry name" value="NAC_A/B_dom_sf"/>
</dbReference>
<evidence type="ECO:0000256" key="1">
    <source>
        <dbReference type="ARBA" id="ARBA00005296"/>
    </source>
</evidence>
<feature type="compositionally biased region" description="Basic residues" evidence="3">
    <location>
        <begin position="50"/>
        <end position="61"/>
    </location>
</feature>
<reference evidence="5" key="1">
    <citation type="submission" date="2021-01" db="EMBL/GenBank/DDBJ databases">
        <authorList>
            <person name="Corre E."/>
            <person name="Pelletier E."/>
            <person name="Niang G."/>
            <person name="Scheremetjew M."/>
            <person name="Finn R."/>
            <person name="Kale V."/>
            <person name="Holt S."/>
            <person name="Cochrane G."/>
            <person name="Meng A."/>
            <person name="Brown T."/>
            <person name="Cohen L."/>
        </authorList>
    </citation>
    <scope>NUCLEOTIDE SEQUENCE</scope>
    <source>
        <strain evidence="5">Pbaha01</strain>
    </source>
</reference>
<dbReference type="CDD" id="cd22055">
    <property type="entry name" value="NAC_BTF3"/>
    <property type="match status" value="1"/>
</dbReference>
<protein>
    <recommendedName>
        <fullName evidence="2">Nascent polypeptide-associated complex subunit beta</fullName>
    </recommendedName>
</protein>
<comment type="similarity">
    <text evidence="1 2">Belongs to the NAC-beta family.</text>
</comment>
<evidence type="ECO:0000259" key="4">
    <source>
        <dbReference type="PROSITE" id="PS51151"/>
    </source>
</evidence>
<evidence type="ECO:0000256" key="2">
    <source>
        <dbReference type="RuleBase" id="RU361272"/>
    </source>
</evidence>
<dbReference type="EMBL" id="HBEG01000203">
    <property type="protein sequence ID" value="CAD8344379.1"/>
    <property type="molecule type" value="Transcribed_RNA"/>
</dbReference>
<feature type="domain" description="NAC-A/B" evidence="4">
    <location>
        <begin position="63"/>
        <end position="128"/>
    </location>
</feature>
<dbReference type="InterPro" id="IPR002715">
    <property type="entry name" value="Nas_poly-pep-assoc_cplx_dom"/>
</dbReference>
<evidence type="ECO:0000256" key="3">
    <source>
        <dbReference type="SAM" id="MobiDB-lite"/>
    </source>
</evidence>
<comment type="subunit">
    <text evidence="2">Part of the nascent polypeptide-associated complex (NAC).</text>
</comment>
<keyword evidence="2" id="KW-0805">Transcription regulation</keyword>
<dbReference type="PROSITE" id="PS51151">
    <property type="entry name" value="NAC_AB"/>
    <property type="match status" value="1"/>
</dbReference>
<dbReference type="SMART" id="SM01407">
    <property type="entry name" value="NAC"/>
    <property type="match status" value="1"/>
</dbReference>
<organism evidence="5">
    <name type="scientific">Pyrodinium bahamense</name>
    <dbReference type="NCBI Taxonomy" id="73915"/>
    <lineage>
        <taxon>Eukaryota</taxon>
        <taxon>Sar</taxon>
        <taxon>Alveolata</taxon>
        <taxon>Dinophyceae</taxon>
        <taxon>Gonyaulacales</taxon>
        <taxon>Pyrocystaceae</taxon>
        <taxon>Pyrodinium</taxon>
    </lineage>
</organism>
<feature type="compositionally biased region" description="Acidic residues" evidence="3">
    <location>
        <begin position="162"/>
        <end position="180"/>
    </location>
</feature>
<accession>A0A7R9ZUR9</accession>
<dbReference type="InterPro" id="IPR039370">
    <property type="entry name" value="BTF3"/>
</dbReference>
<feature type="region of interest" description="Disordered" evidence="3">
    <location>
        <begin position="151"/>
        <end position="180"/>
    </location>
</feature>
<dbReference type="Pfam" id="PF01849">
    <property type="entry name" value="NAC"/>
    <property type="match status" value="1"/>
</dbReference>
<evidence type="ECO:0000313" key="5">
    <source>
        <dbReference type="EMBL" id="CAD8344379.1"/>
    </source>
</evidence>